<comment type="caution">
    <text evidence="2">The sequence shown here is derived from an EMBL/GenBank/DDBJ whole genome shotgun (WGS) entry which is preliminary data.</text>
</comment>
<dbReference type="Proteomes" id="UP001583177">
    <property type="component" value="Unassembled WGS sequence"/>
</dbReference>
<sequence>MEKIKQVLHPKESTHKTDATTNNPSSTTTATHPQSSSLPSDTRTDQETLDRLGSEPNVTGSNRPPPHEEFPSHSTTTTTTGHGGDQPKINRGHHHPRQPVGETGPPAGHHAGAAPAGQGPEAGGAAHAIKAQAEASNNFPGTNPDPSHSA</sequence>
<evidence type="ECO:0000256" key="1">
    <source>
        <dbReference type="SAM" id="MobiDB-lite"/>
    </source>
</evidence>
<feature type="compositionally biased region" description="Basic and acidic residues" evidence="1">
    <location>
        <begin position="1"/>
        <end position="18"/>
    </location>
</feature>
<feature type="compositionally biased region" description="Low complexity" evidence="1">
    <location>
        <begin position="104"/>
        <end position="135"/>
    </location>
</feature>
<protein>
    <submittedName>
        <fullName evidence="2">Uncharacterized protein</fullName>
    </submittedName>
</protein>
<feature type="compositionally biased region" description="Low complexity" evidence="1">
    <location>
        <begin position="19"/>
        <end position="31"/>
    </location>
</feature>
<feature type="compositionally biased region" description="Basic and acidic residues" evidence="1">
    <location>
        <begin position="42"/>
        <end position="53"/>
    </location>
</feature>
<feature type="region of interest" description="Disordered" evidence="1">
    <location>
        <begin position="1"/>
        <end position="150"/>
    </location>
</feature>
<keyword evidence="3" id="KW-1185">Reference proteome</keyword>
<gene>
    <name evidence="2" type="ORF">Daus18300_000197</name>
</gene>
<organism evidence="2 3">
    <name type="scientific">Diaporthe australafricana</name>
    <dbReference type="NCBI Taxonomy" id="127596"/>
    <lineage>
        <taxon>Eukaryota</taxon>
        <taxon>Fungi</taxon>
        <taxon>Dikarya</taxon>
        <taxon>Ascomycota</taxon>
        <taxon>Pezizomycotina</taxon>
        <taxon>Sordariomycetes</taxon>
        <taxon>Sordariomycetidae</taxon>
        <taxon>Diaporthales</taxon>
        <taxon>Diaporthaceae</taxon>
        <taxon>Diaporthe</taxon>
    </lineage>
</organism>
<name>A0ABR3Y715_9PEZI</name>
<reference evidence="2 3" key="1">
    <citation type="journal article" date="2024" name="IMA Fungus">
        <title>IMA Genome - F19 : A genome assembly and annotation guide to empower mycologists, including annotated draft genome sequences of Ceratocystis pirilliformis, Diaporthe australafricana, Fusarium ophioides, Paecilomyces lecythidis, and Sporothrix stenoceras.</title>
        <authorList>
            <person name="Aylward J."/>
            <person name="Wilson A.M."/>
            <person name="Visagie C.M."/>
            <person name="Spraker J."/>
            <person name="Barnes I."/>
            <person name="Buitendag C."/>
            <person name="Ceriani C."/>
            <person name="Del Mar Angel L."/>
            <person name="du Plessis D."/>
            <person name="Fuchs T."/>
            <person name="Gasser K."/>
            <person name="Kramer D."/>
            <person name="Li W."/>
            <person name="Munsamy K."/>
            <person name="Piso A."/>
            <person name="Price J.L."/>
            <person name="Sonnekus B."/>
            <person name="Thomas C."/>
            <person name="van der Nest A."/>
            <person name="van Dijk A."/>
            <person name="van Heerden A."/>
            <person name="van Vuuren N."/>
            <person name="Yilmaz N."/>
            <person name="Duong T.A."/>
            <person name="van der Merwe N.A."/>
            <person name="Wingfield M.J."/>
            <person name="Wingfield B.D."/>
        </authorList>
    </citation>
    <scope>NUCLEOTIDE SEQUENCE [LARGE SCALE GENOMIC DNA]</scope>
    <source>
        <strain evidence="2 3">CMW 18300</strain>
    </source>
</reference>
<evidence type="ECO:0000313" key="3">
    <source>
        <dbReference type="Proteomes" id="UP001583177"/>
    </source>
</evidence>
<feature type="compositionally biased region" description="Polar residues" evidence="1">
    <location>
        <begin position="136"/>
        <end position="150"/>
    </location>
</feature>
<proteinExistence type="predicted"/>
<evidence type="ECO:0000313" key="2">
    <source>
        <dbReference type="EMBL" id="KAL1884086.1"/>
    </source>
</evidence>
<dbReference type="EMBL" id="JAWRVE010000001">
    <property type="protein sequence ID" value="KAL1884086.1"/>
    <property type="molecule type" value="Genomic_DNA"/>
</dbReference>
<accession>A0ABR3Y715</accession>
<feature type="compositionally biased region" description="Polar residues" evidence="1">
    <location>
        <begin position="32"/>
        <end position="41"/>
    </location>
</feature>